<dbReference type="GO" id="GO:0055070">
    <property type="term" value="P:copper ion homeostasis"/>
    <property type="evidence" value="ECO:0007669"/>
    <property type="project" value="TreeGrafter"/>
</dbReference>
<keyword evidence="11" id="KW-1278">Translocase</keyword>
<name>A0A2U2ADS6_9GAMM</name>
<dbReference type="Pfam" id="PF00702">
    <property type="entry name" value="Hydrolase"/>
    <property type="match status" value="1"/>
</dbReference>
<dbReference type="PROSITE" id="PS00154">
    <property type="entry name" value="ATPASE_E1_E2"/>
    <property type="match status" value="1"/>
</dbReference>
<evidence type="ECO:0000313" key="17">
    <source>
        <dbReference type="EMBL" id="PWD80709.1"/>
    </source>
</evidence>
<dbReference type="SUPFAM" id="SSF56784">
    <property type="entry name" value="HAD-like"/>
    <property type="match status" value="1"/>
</dbReference>
<dbReference type="GO" id="GO:0005886">
    <property type="term" value="C:plasma membrane"/>
    <property type="evidence" value="ECO:0007669"/>
    <property type="project" value="UniProtKB-SubCell"/>
</dbReference>
<dbReference type="CDD" id="cd02079">
    <property type="entry name" value="P-type_ATPase_HM"/>
    <property type="match status" value="1"/>
</dbReference>
<dbReference type="InterPro" id="IPR027256">
    <property type="entry name" value="P-typ_ATPase_IB"/>
</dbReference>
<dbReference type="RefSeq" id="WP_109189369.1">
    <property type="nucleotide sequence ID" value="NZ_BMYA01000002.1"/>
</dbReference>
<sequence>MTGTAKERISCYHCELPITGKAPFTAEIQGVAQPMCCAGCKAVAEMIDQSGLTRYYDFRSEAAVRPETAMNLIPESLKQEMHFYDHPDIATQFIAKSTDKEGKTVANAYLIIDKMTCAACAWLIENSVKRLEGVERFDINLTTHRAHLTFDPAKIKISEILLEILALGYQGTPYDEQLEQKRLKKEWRSLLMEFGIAALFSMQVMTISVALYFGYYSGDMSESSYSLLRWFSLFATIPCATYSSRSFYKAAYYDLKNKRLTMNVNISIAVIAGTLWSAYNTVMGIGETYYEGVTMFVFLLLGARVLETSARHKSLLISDDILKLKPNFAERIMADGSLELVATNRLAVGDQLMIKPGDSIPVDGVLLDQIAMVDESLLSGESLPVEKHRGDALIGGSVNYEQPLKMEVTTVGAETVLSQMTRLIDRSMSEKPKIAKLADIISTYFVLGLLICCVVTFAIWYYLDGASQAFAVTLAVLVVSCPCALALATPSALSAGNQAIIEKGLIATRAGALETLGKVTDIVFDKTGTLTEGRLTINEVISFTDQYSEFELHQIAATLEASSNHPIASGFSQWAYENEAQLLPLTHLHHTVGRGISGEINGVTYKIGRLDWFDLSAFTENQQRFGDGVWIGLGVENQLLMAFSLLDHLKSDTVEVVQALRHQGYRLHILSGDRQATVNLFNERLGIEVAKGDLLPEDKLDYVATLQANGAVVSMLGDGINDGPVLAKADVSIAIGQGALLAQSTADMILMSDQHLTPLTEGLKIAKRTDKIITQNLFWALLYNIVAIPCAMSGFVLPWMAALGMSLSSLIVVGNTLRIREGRKE</sequence>
<dbReference type="InterPro" id="IPR023214">
    <property type="entry name" value="HAD_sf"/>
</dbReference>
<evidence type="ECO:0000259" key="16">
    <source>
        <dbReference type="PROSITE" id="PS50846"/>
    </source>
</evidence>
<comment type="caution">
    <text evidence="17">The sequence shown here is derived from an EMBL/GenBank/DDBJ whole genome shotgun (WGS) entry which is preliminary data.</text>
</comment>
<feature type="transmembrane region" description="Helical" evidence="15">
    <location>
        <begin position="777"/>
        <end position="795"/>
    </location>
</feature>
<dbReference type="InterPro" id="IPR001757">
    <property type="entry name" value="P_typ_ATPase"/>
</dbReference>
<dbReference type="Proteomes" id="UP000245020">
    <property type="component" value="Unassembled WGS sequence"/>
</dbReference>
<proteinExistence type="inferred from homology"/>
<evidence type="ECO:0000313" key="18">
    <source>
        <dbReference type="Proteomes" id="UP000245020"/>
    </source>
</evidence>
<dbReference type="InterPro" id="IPR023298">
    <property type="entry name" value="ATPase_P-typ_TM_dom_sf"/>
</dbReference>
<dbReference type="Gene3D" id="2.70.150.10">
    <property type="entry name" value="Calcium-transporting ATPase, cytoplasmic transduction domain A"/>
    <property type="match status" value="1"/>
</dbReference>
<evidence type="ECO:0000256" key="13">
    <source>
        <dbReference type="ARBA" id="ARBA00023065"/>
    </source>
</evidence>
<evidence type="ECO:0000256" key="3">
    <source>
        <dbReference type="ARBA" id="ARBA00022448"/>
    </source>
</evidence>
<evidence type="ECO:0000256" key="4">
    <source>
        <dbReference type="ARBA" id="ARBA00022475"/>
    </source>
</evidence>
<dbReference type="PROSITE" id="PS01047">
    <property type="entry name" value="HMA_1"/>
    <property type="match status" value="1"/>
</dbReference>
<dbReference type="CDD" id="cd00371">
    <property type="entry name" value="HMA"/>
    <property type="match status" value="1"/>
</dbReference>
<dbReference type="FunFam" id="3.30.70.100:FF:000001">
    <property type="entry name" value="ATPase copper transporting beta"/>
    <property type="match status" value="1"/>
</dbReference>
<keyword evidence="8 15" id="KW-0547">Nucleotide-binding</keyword>
<comment type="similarity">
    <text evidence="2 15">Belongs to the cation transport ATPase (P-type) (TC 3.A.3) family. Type IB subfamily.</text>
</comment>
<evidence type="ECO:0000256" key="6">
    <source>
        <dbReference type="ARBA" id="ARBA00022692"/>
    </source>
</evidence>
<feature type="transmembrane region" description="Helical" evidence="15">
    <location>
        <begin position="469"/>
        <end position="488"/>
    </location>
</feature>
<feature type="transmembrane region" description="Helical" evidence="15">
    <location>
        <begin position="288"/>
        <end position="306"/>
    </location>
</feature>
<keyword evidence="6 15" id="KW-0812">Transmembrane</keyword>
<feature type="domain" description="HMA" evidence="16">
    <location>
        <begin position="106"/>
        <end position="172"/>
    </location>
</feature>
<dbReference type="AlphaFoldDB" id="A0A2U2ADS6"/>
<dbReference type="NCBIfam" id="TIGR01512">
    <property type="entry name" value="ATPase-IB2_Cd"/>
    <property type="match status" value="1"/>
</dbReference>
<dbReference type="InterPro" id="IPR006121">
    <property type="entry name" value="HMA_dom"/>
</dbReference>
<dbReference type="InterPro" id="IPR021993">
    <property type="entry name" value="ATPase-cat-bd"/>
</dbReference>
<protein>
    <submittedName>
        <fullName evidence="17">Cadmium-translocating P-type ATPase</fullName>
    </submittedName>
</protein>
<feature type="transmembrane region" description="Helical" evidence="15">
    <location>
        <begin position="190"/>
        <end position="215"/>
    </location>
</feature>
<feature type="transmembrane region" description="Helical" evidence="15">
    <location>
        <begin position="437"/>
        <end position="463"/>
    </location>
</feature>
<comment type="subcellular location">
    <subcellularLocation>
        <location evidence="1">Cell membrane</location>
        <topology evidence="1">Multi-pass membrane protein</topology>
    </subcellularLocation>
</comment>
<dbReference type="NCBIfam" id="TIGR01511">
    <property type="entry name" value="ATPase-IB1_Cu"/>
    <property type="match status" value="1"/>
</dbReference>
<dbReference type="InterPro" id="IPR059000">
    <property type="entry name" value="ATPase_P-type_domA"/>
</dbReference>
<dbReference type="EMBL" id="QEWQ01000004">
    <property type="protein sequence ID" value="PWD80709.1"/>
    <property type="molecule type" value="Genomic_DNA"/>
</dbReference>
<evidence type="ECO:0000256" key="1">
    <source>
        <dbReference type="ARBA" id="ARBA00004651"/>
    </source>
</evidence>
<dbReference type="GO" id="GO:0043682">
    <property type="term" value="F:P-type divalent copper transporter activity"/>
    <property type="evidence" value="ECO:0007669"/>
    <property type="project" value="TreeGrafter"/>
</dbReference>
<dbReference type="Pfam" id="PF12156">
    <property type="entry name" value="ATPase-cat_bd"/>
    <property type="match status" value="1"/>
</dbReference>
<dbReference type="InterPro" id="IPR036163">
    <property type="entry name" value="HMA_dom_sf"/>
</dbReference>
<keyword evidence="12 15" id="KW-1133">Transmembrane helix</keyword>
<feature type="transmembrane region" description="Helical" evidence="15">
    <location>
        <begin position="227"/>
        <end position="248"/>
    </location>
</feature>
<dbReference type="PANTHER" id="PTHR43520:SF5">
    <property type="entry name" value="CATION-TRANSPORTING P-TYPE ATPASE-RELATED"/>
    <property type="match status" value="1"/>
</dbReference>
<dbReference type="PROSITE" id="PS50846">
    <property type="entry name" value="HMA_2"/>
    <property type="match status" value="1"/>
</dbReference>
<dbReference type="OrthoDB" id="9814270at2"/>
<dbReference type="SUPFAM" id="SSF81653">
    <property type="entry name" value="Calcium ATPase, transduction domain A"/>
    <property type="match status" value="1"/>
</dbReference>
<dbReference type="NCBIfam" id="TIGR01494">
    <property type="entry name" value="ATPase_P-type"/>
    <property type="match status" value="2"/>
</dbReference>
<organism evidence="17 18">
    <name type="scientific">Ignatzschineria ureiclastica</name>
    <dbReference type="NCBI Taxonomy" id="472582"/>
    <lineage>
        <taxon>Bacteria</taxon>
        <taxon>Pseudomonadati</taxon>
        <taxon>Pseudomonadota</taxon>
        <taxon>Gammaproteobacteria</taxon>
        <taxon>Cardiobacteriales</taxon>
        <taxon>Ignatzschineriaceae</taxon>
        <taxon>Ignatzschineria</taxon>
    </lineage>
</organism>
<dbReference type="InterPro" id="IPR036412">
    <property type="entry name" value="HAD-like_sf"/>
</dbReference>
<dbReference type="SUPFAM" id="SSF55008">
    <property type="entry name" value="HMA, heavy metal-associated domain"/>
    <property type="match status" value="1"/>
</dbReference>
<keyword evidence="10" id="KW-0460">Magnesium</keyword>
<evidence type="ECO:0000256" key="15">
    <source>
        <dbReference type="RuleBase" id="RU362081"/>
    </source>
</evidence>
<reference evidence="18" key="1">
    <citation type="submission" date="2018-05" db="EMBL/GenBank/DDBJ databases">
        <title>Ignatzschineria dubaiensis sp. nov., isolated from necrotic foot tissues of dromedaries (Camelus dromedarius) and associated maggots in Dubai, United Arab Emirates.</title>
        <authorList>
            <person name="Tsang C.C."/>
            <person name="Tang J.Y.M."/>
            <person name="Fong J.Y.H."/>
            <person name="Kinne J."/>
            <person name="Lee H.H."/>
            <person name="Joseph M."/>
            <person name="Jose S."/>
            <person name="Schuster R.K."/>
            <person name="Tang Y."/>
            <person name="Sivakumar S."/>
            <person name="Chen J.H.K."/>
            <person name="Teng J.L.L."/>
            <person name="Lau S.K.P."/>
            <person name="Wernery U."/>
            <person name="Woo P.C.Y."/>
        </authorList>
    </citation>
    <scope>NUCLEOTIDE SEQUENCE [LARGE SCALE GENOMIC DNA]</scope>
    <source>
        <strain evidence="18">KCTC 22644</strain>
    </source>
</reference>
<keyword evidence="4 15" id="KW-1003">Cell membrane</keyword>
<dbReference type="SUPFAM" id="SSF81665">
    <property type="entry name" value="Calcium ATPase, transmembrane domain M"/>
    <property type="match status" value="1"/>
</dbReference>
<keyword evidence="3" id="KW-0813">Transport</keyword>
<evidence type="ECO:0000256" key="7">
    <source>
        <dbReference type="ARBA" id="ARBA00022723"/>
    </source>
</evidence>
<dbReference type="Gene3D" id="3.40.1110.10">
    <property type="entry name" value="Calcium-transporting ATPase, cytoplasmic domain N"/>
    <property type="match status" value="1"/>
</dbReference>
<dbReference type="GO" id="GO:0005524">
    <property type="term" value="F:ATP binding"/>
    <property type="evidence" value="ECO:0007669"/>
    <property type="project" value="UniProtKB-UniRule"/>
</dbReference>
<dbReference type="Gene3D" id="3.40.50.1000">
    <property type="entry name" value="HAD superfamily/HAD-like"/>
    <property type="match status" value="1"/>
</dbReference>
<evidence type="ECO:0000256" key="9">
    <source>
        <dbReference type="ARBA" id="ARBA00022840"/>
    </source>
</evidence>
<evidence type="ECO:0000256" key="10">
    <source>
        <dbReference type="ARBA" id="ARBA00022842"/>
    </source>
</evidence>
<evidence type="ECO:0000256" key="14">
    <source>
        <dbReference type="ARBA" id="ARBA00023136"/>
    </source>
</evidence>
<gene>
    <name evidence="17" type="primary">cadA</name>
    <name evidence="17" type="ORF">DC083_06210</name>
</gene>
<feature type="transmembrane region" description="Helical" evidence="15">
    <location>
        <begin position="260"/>
        <end position="282"/>
    </location>
</feature>
<dbReference type="InterPro" id="IPR018303">
    <property type="entry name" value="ATPase_P-typ_P_site"/>
</dbReference>
<keyword evidence="18" id="KW-1185">Reference proteome</keyword>
<dbReference type="InterPro" id="IPR017969">
    <property type="entry name" value="Heavy-metal-associated_CS"/>
</dbReference>
<dbReference type="PRINTS" id="PR00119">
    <property type="entry name" value="CATATPASE"/>
</dbReference>
<keyword evidence="7 15" id="KW-0479">Metal-binding</keyword>
<dbReference type="GO" id="GO:0016887">
    <property type="term" value="F:ATP hydrolysis activity"/>
    <property type="evidence" value="ECO:0007669"/>
    <property type="project" value="InterPro"/>
</dbReference>
<dbReference type="Pfam" id="PF00122">
    <property type="entry name" value="E1-E2_ATPase"/>
    <property type="match status" value="1"/>
</dbReference>
<dbReference type="PANTHER" id="PTHR43520">
    <property type="entry name" value="ATP7, ISOFORM B"/>
    <property type="match status" value="1"/>
</dbReference>
<keyword evidence="14 15" id="KW-0472">Membrane</keyword>
<keyword evidence="13" id="KW-0406">Ion transport</keyword>
<evidence type="ECO:0000256" key="11">
    <source>
        <dbReference type="ARBA" id="ARBA00022967"/>
    </source>
</evidence>
<evidence type="ECO:0000256" key="2">
    <source>
        <dbReference type="ARBA" id="ARBA00006024"/>
    </source>
</evidence>
<dbReference type="NCBIfam" id="TIGR01525">
    <property type="entry name" value="ATPase-IB_hvy"/>
    <property type="match status" value="1"/>
</dbReference>
<accession>A0A2U2ADS6</accession>
<dbReference type="Pfam" id="PF00403">
    <property type="entry name" value="HMA"/>
    <property type="match status" value="1"/>
</dbReference>
<dbReference type="GO" id="GO:0005507">
    <property type="term" value="F:copper ion binding"/>
    <property type="evidence" value="ECO:0007669"/>
    <property type="project" value="TreeGrafter"/>
</dbReference>
<dbReference type="InterPro" id="IPR008250">
    <property type="entry name" value="ATPase_P-typ_transduc_dom_A_sf"/>
</dbReference>
<keyword evidence="5" id="KW-0597">Phosphoprotein</keyword>
<dbReference type="InterPro" id="IPR023299">
    <property type="entry name" value="ATPase_P-typ_cyto_dom_N"/>
</dbReference>
<evidence type="ECO:0000256" key="8">
    <source>
        <dbReference type="ARBA" id="ARBA00022741"/>
    </source>
</evidence>
<evidence type="ECO:0000256" key="5">
    <source>
        <dbReference type="ARBA" id="ARBA00022553"/>
    </source>
</evidence>
<evidence type="ECO:0000256" key="12">
    <source>
        <dbReference type="ARBA" id="ARBA00022989"/>
    </source>
</evidence>
<dbReference type="Gene3D" id="3.30.70.100">
    <property type="match status" value="1"/>
</dbReference>
<keyword evidence="9 15" id="KW-0067">ATP-binding</keyword>